<dbReference type="GO" id="GO:0005737">
    <property type="term" value="C:cytoplasm"/>
    <property type="evidence" value="ECO:0007669"/>
    <property type="project" value="TreeGrafter"/>
</dbReference>
<dbReference type="SMART" id="SM00855">
    <property type="entry name" value="PGAM"/>
    <property type="match status" value="1"/>
</dbReference>
<evidence type="ECO:0000256" key="3">
    <source>
        <dbReference type="SAM" id="MobiDB-lite"/>
    </source>
</evidence>
<feature type="region of interest" description="Disordered" evidence="3">
    <location>
        <begin position="322"/>
        <end position="345"/>
    </location>
</feature>
<dbReference type="GO" id="GO:0016791">
    <property type="term" value="F:phosphatase activity"/>
    <property type="evidence" value="ECO:0007669"/>
    <property type="project" value="TreeGrafter"/>
</dbReference>
<evidence type="ECO:0000313" key="5">
    <source>
        <dbReference type="Proteomes" id="UP000594638"/>
    </source>
</evidence>
<keyword evidence="5" id="KW-1185">Reference proteome</keyword>
<dbReference type="EMBL" id="CACTIH010001961">
    <property type="protein sequence ID" value="CAA2970113.1"/>
    <property type="molecule type" value="Genomic_DNA"/>
</dbReference>
<reference evidence="4 5" key="1">
    <citation type="submission" date="2019-12" db="EMBL/GenBank/DDBJ databases">
        <authorList>
            <person name="Alioto T."/>
            <person name="Alioto T."/>
            <person name="Gomez Garrido J."/>
        </authorList>
    </citation>
    <scope>NUCLEOTIDE SEQUENCE [LARGE SCALE GENOMIC DNA]</scope>
</reference>
<dbReference type="AlphaFoldDB" id="A0A8S0QVM6"/>
<protein>
    <submittedName>
        <fullName evidence="4">Phosphoglycerate mutase 1 isoform X2</fullName>
    </submittedName>
</protein>
<accession>A0A8S0QVM6</accession>
<dbReference type="InterPro" id="IPR050275">
    <property type="entry name" value="PGM_Phosphatase"/>
</dbReference>
<name>A0A8S0QVM6_OLEEU</name>
<dbReference type="Gramene" id="OE9A046695T3">
    <property type="protein sequence ID" value="OE9A046695C3"/>
    <property type="gene ID" value="OE9A046695"/>
</dbReference>
<dbReference type="PANTHER" id="PTHR48100:SF1">
    <property type="entry name" value="HISTIDINE PHOSPHATASE FAMILY PROTEIN-RELATED"/>
    <property type="match status" value="1"/>
</dbReference>
<dbReference type="InterPro" id="IPR029033">
    <property type="entry name" value="His_PPase_superfam"/>
</dbReference>
<evidence type="ECO:0000256" key="1">
    <source>
        <dbReference type="ARBA" id="ARBA00038362"/>
    </source>
</evidence>
<gene>
    <name evidence="4" type="ORF">OLEA9_A046695</name>
</gene>
<sequence>MPIPICSPKNIFVSPSPSGLNSRFHLPLSYRYPTVAVTQSPFRFRASDSSRSSSSSLKFAAMENGGSPCLFPFHRCKTIHLVRHAQGTHNVEGDKNYKAYMSPEYFDANLTQLGWQQVDNLRRHVLESGLLKKVELVVTSPLLRTMQTAVGVFGGGDYTDRMDILPLMVANAGNSERAAISSLNCPPILAVELCREHLGIHPCDKRRSVSEYQCLFPAVDFSLIESDEDALWKVDVRETKEELAARGMNFLIWLLSRKEKEIAVVTHSGFLYHTLAAFGNDCHPLVKREISKHFANCELRSLIIVDRSMMGLDIPATNYPGNIPSGRDLPSDVADEKNQEKEIHK</sequence>
<dbReference type="PANTHER" id="PTHR48100">
    <property type="entry name" value="BROAD-SPECIFICITY PHOSPHATASE YOR283W-RELATED"/>
    <property type="match status" value="1"/>
</dbReference>
<evidence type="ECO:0000313" key="4">
    <source>
        <dbReference type="EMBL" id="CAA2970113.1"/>
    </source>
</evidence>
<dbReference type="FunFam" id="3.40.50.1240:FF:000066">
    <property type="entry name" value="Phosphoglycerate mutase-like protein 1"/>
    <property type="match status" value="1"/>
</dbReference>
<dbReference type="Pfam" id="PF00300">
    <property type="entry name" value="His_Phos_1"/>
    <property type="match status" value="1"/>
</dbReference>
<dbReference type="Proteomes" id="UP000594638">
    <property type="component" value="Unassembled WGS sequence"/>
</dbReference>
<dbReference type="CDD" id="cd07067">
    <property type="entry name" value="HP_PGM_like"/>
    <property type="match status" value="1"/>
</dbReference>
<comment type="function">
    <text evidence="2">May play a role in carbohydrates metabolism.</text>
</comment>
<organism evidence="4 5">
    <name type="scientific">Olea europaea subsp. europaea</name>
    <dbReference type="NCBI Taxonomy" id="158383"/>
    <lineage>
        <taxon>Eukaryota</taxon>
        <taxon>Viridiplantae</taxon>
        <taxon>Streptophyta</taxon>
        <taxon>Embryophyta</taxon>
        <taxon>Tracheophyta</taxon>
        <taxon>Spermatophyta</taxon>
        <taxon>Magnoliopsida</taxon>
        <taxon>eudicotyledons</taxon>
        <taxon>Gunneridae</taxon>
        <taxon>Pentapetalae</taxon>
        <taxon>asterids</taxon>
        <taxon>lamiids</taxon>
        <taxon>Lamiales</taxon>
        <taxon>Oleaceae</taxon>
        <taxon>Oleeae</taxon>
        <taxon>Olea</taxon>
    </lineage>
</organism>
<dbReference type="Gene3D" id="3.40.50.1240">
    <property type="entry name" value="Phosphoglycerate mutase-like"/>
    <property type="match status" value="1"/>
</dbReference>
<dbReference type="InterPro" id="IPR013078">
    <property type="entry name" value="His_Pase_superF_clade-1"/>
</dbReference>
<feature type="compositionally biased region" description="Basic and acidic residues" evidence="3">
    <location>
        <begin position="334"/>
        <end position="345"/>
    </location>
</feature>
<dbReference type="OrthoDB" id="496981at2759"/>
<comment type="similarity">
    <text evidence="1">Belongs to the phosphoglycerate mutase family.</text>
</comment>
<comment type="caution">
    <text evidence="4">The sequence shown here is derived from an EMBL/GenBank/DDBJ whole genome shotgun (WGS) entry which is preliminary data.</text>
</comment>
<evidence type="ECO:0000256" key="2">
    <source>
        <dbReference type="ARBA" id="ARBA00059109"/>
    </source>
</evidence>
<proteinExistence type="inferred from homology"/>
<dbReference type="SUPFAM" id="SSF53254">
    <property type="entry name" value="Phosphoglycerate mutase-like"/>
    <property type="match status" value="1"/>
</dbReference>